<proteinExistence type="predicted"/>
<dbReference type="AlphaFoldDB" id="A0A8K0DUL1"/>
<gene>
    <name evidence="1" type="ORF">FNV43_RR21608</name>
</gene>
<dbReference type="Proteomes" id="UP000796880">
    <property type="component" value="Unassembled WGS sequence"/>
</dbReference>
<sequence>MLARVLPTQEAIASKIKVNIEAVHKSLGSTTAMVVRNAEGWIKVNIDAAHKSLGSAIAIIVRNAEGKLLFISSKLLSCRSSSFDAKVAPCTRLLSMGLVMGGGICTGRKRFDRLDWSLSWQNFSRIDRSDNIVKLELGYPSCNPNSGHGLGNSSCRSCKNFLAIESH</sequence>
<reference evidence="1" key="1">
    <citation type="submission" date="2020-03" db="EMBL/GenBank/DDBJ databases">
        <title>A high-quality chromosome-level genome assembly of a woody plant with both climbing and erect habits, Rhamnella rubrinervis.</title>
        <authorList>
            <person name="Lu Z."/>
            <person name="Yang Y."/>
            <person name="Zhu X."/>
            <person name="Sun Y."/>
        </authorList>
    </citation>
    <scope>NUCLEOTIDE SEQUENCE</scope>
    <source>
        <strain evidence="1">BYM</strain>
        <tissue evidence="1">Leaf</tissue>
    </source>
</reference>
<keyword evidence="2" id="KW-1185">Reference proteome</keyword>
<evidence type="ECO:0000313" key="2">
    <source>
        <dbReference type="Proteomes" id="UP000796880"/>
    </source>
</evidence>
<protein>
    <submittedName>
        <fullName evidence="1">Uncharacterized protein</fullName>
    </submittedName>
</protein>
<accession>A0A8K0DUL1</accession>
<dbReference type="EMBL" id="VOIH02000010">
    <property type="protein sequence ID" value="KAF3434523.1"/>
    <property type="molecule type" value="Genomic_DNA"/>
</dbReference>
<organism evidence="1 2">
    <name type="scientific">Rhamnella rubrinervis</name>
    <dbReference type="NCBI Taxonomy" id="2594499"/>
    <lineage>
        <taxon>Eukaryota</taxon>
        <taxon>Viridiplantae</taxon>
        <taxon>Streptophyta</taxon>
        <taxon>Embryophyta</taxon>
        <taxon>Tracheophyta</taxon>
        <taxon>Spermatophyta</taxon>
        <taxon>Magnoliopsida</taxon>
        <taxon>eudicotyledons</taxon>
        <taxon>Gunneridae</taxon>
        <taxon>Pentapetalae</taxon>
        <taxon>rosids</taxon>
        <taxon>fabids</taxon>
        <taxon>Rosales</taxon>
        <taxon>Rhamnaceae</taxon>
        <taxon>rhamnoid group</taxon>
        <taxon>Rhamneae</taxon>
        <taxon>Rhamnella</taxon>
    </lineage>
</organism>
<evidence type="ECO:0000313" key="1">
    <source>
        <dbReference type="EMBL" id="KAF3434523.1"/>
    </source>
</evidence>
<name>A0A8K0DUL1_9ROSA</name>
<comment type="caution">
    <text evidence="1">The sequence shown here is derived from an EMBL/GenBank/DDBJ whole genome shotgun (WGS) entry which is preliminary data.</text>
</comment>